<gene>
    <name evidence="1" type="ORF">GA0074695_1468</name>
</gene>
<accession>A0A1C4VH25</accession>
<dbReference type="Proteomes" id="UP000198242">
    <property type="component" value="Chromosome I"/>
</dbReference>
<organism evidence="1 2">
    <name type="scientific">Micromonospora viridifaciens</name>
    <dbReference type="NCBI Taxonomy" id="1881"/>
    <lineage>
        <taxon>Bacteria</taxon>
        <taxon>Bacillati</taxon>
        <taxon>Actinomycetota</taxon>
        <taxon>Actinomycetes</taxon>
        <taxon>Micromonosporales</taxon>
        <taxon>Micromonosporaceae</taxon>
        <taxon>Micromonospora</taxon>
    </lineage>
</organism>
<evidence type="ECO:0000313" key="1">
    <source>
        <dbReference type="EMBL" id="SCE83293.1"/>
    </source>
</evidence>
<evidence type="ECO:0008006" key="3">
    <source>
        <dbReference type="Google" id="ProtNLM"/>
    </source>
</evidence>
<protein>
    <recommendedName>
        <fullName evidence="3">DUF559 domain-containing protein</fullName>
    </recommendedName>
</protein>
<reference evidence="2" key="1">
    <citation type="submission" date="2016-06" db="EMBL/GenBank/DDBJ databases">
        <authorList>
            <person name="Varghese N."/>
            <person name="Submissions Spin"/>
        </authorList>
    </citation>
    <scope>NUCLEOTIDE SEQUENCE [LARGE SCALE GENOMIC DNA]</scope>
    <source>
        <strain evidence="2">DSM 43909</strain>
    </source>
</reference>
<sequence>MLDVTSEQIGRFTEEVVSEIRDACLEVCKRRSYRIHWLAVREVLPDVGPDWRNQIRDQLGGKRPTNHARRARRLPPRYVEDYLSFTNQGELTVYRALKQIQEKDLPREDTIGIYPLAGGRIPGRTWEPDVLVTYRGRAGVLEIDGPHHNTRRALDTTRDHLLRDAGVGFVDRIPVEALENPTELTATLRRFLRRLGEVK</sequence>
<dbReference type="AlphaFoldDB" id="A0A1C4VH25"/>
<proteinExistence type="predicted"/>
<keyword evidence="2" id="KW-1185">Reference proteome</keyword>
<evidence type="ECO:0000313" key="2">
    <source>
        <dbReference type="Proteomes" id="UP000198242"/>
    </source>
</evidence>
<dbReference type="EMBL" id="LT607411">
    <property type="protein sequence ID" value="SCE83293.1"/>
    <property type="molecule type" value="Genomic_DNA"/>
</dbReference>
<name>A0A1C4VH25_MICVI</name>